<evidence type="ECO:0000256" key="1">
    <source>
        <dbReference type="ARBA" id="ARBA00022723"/>
    </source>
</evidence>
<dbReference type="InterPro" id="IPR007588">
    <property type="entry name" value="Znf_FLYWCH"/>
</dbReference>
<feature type="domain" description="MULE transposase" evidence="5">
    <location>
        <begin position="179"/>
        <end position="272"/>
    </location>
</feature>
<proteinExistence type="predicted"/>
<keyword evidence="7" id="KW-1185">Reference proteome</keyword>
<evidence type="ECO:0000256" key="3">
    <source>
        <dbReference type="ARBA" id="ARBA00022833"/>
    </source>
</evidence>
<evidence type="ECO:0000259" key="5">
    <source>
        <dbReference type="Pfam" id="PF10551"/>
    </source>
</evidence>
<evidence type="ECO:0008006" key="8">
    <source>
        <dbReference type="Google" id="ProtNLM"/>
    </source>
</evidence>
<organism evidence="6 7">
    <name type="scientific">Elysia marginata</name>
    <dbReference type="NCBI Taxonomy" id="1093978"/>
    <lineage>
        <taxon>Eukaryota</taxon>
        <taxon>Metazoa</taxon>
        <taxon>Spiralia</taxon>
        <taxon>Lophotrochozoa</taxon>
        <taxon>Mollusca</taxon>
        <taxon>Gastropoda</taxon>
        <taxon>Heterobranchia</taxon>
        <taxon>Euthyneura</taxon>
        <taxon>Panpulmonata</taxon>
        <taxon>Sacoglossa</taxon>
        <taxon>Placobranchoidea</taxon>
        <taxon>Plakobranchidae</taxon>
        <taxon>Elysia</taxon>
    </lineage>
</organism>
<sequence length="386" mass="44520">MELIQTQRGAPCLINDGLRYRRDKKRESHATWRCCLKGCPSRCTTDHSATVFLKKPSDHTHEKLSTPQIDIEKARTSVKRKAVEDMHEHVDKMVCEEISPSPLSYKHVRALKSAVYRERCKLRPTIPKSIEYLFSAAEYPAFGLESFDVIIRDEPNKILIITSEDNLLHLSACENILGDGTFKSCPKFFEQLYTLHGYKDGIYSPCVFALLSDKKKPTYIRMLQLLQSACNERNFTVSLATVHTDLEVTMISAVHYIWPEAVVALCNFHLCQAWYRKIQAFNLTRDYRDVKSLVGRWLRLVFALPTLSADSVREYFLTTLTDLMPDTTKANLFADYIYGTYLHQDCSCPPIMWADIFIRNVKTTNACEAIHRHFQSSLQTYHPNIF</sequence>
<keyword evidence="1" id="KW-0479">Metal-binding</keyword>
<keyword evidence="3" id="KW-0862">Zinc</keyword>
<dbReference type="GO" id="GO:0008270">
    <property type="term" value="F:zinc ion binding"/>
    <property type="evidence" value="ECO:0007669"/>
    <property type="project" value="UniProtKB-KW"/>
</dbReference>
<dbReference type="Pfam" id="PF10551">
    <property type="entry name" value="MULE"/>
    <property type="match status" value="1"/>
</dbReference>
<evidence type="ECO:0000256" key="2">
    <source>
        <dbReference type="ARBA" id="ARBA00022771"/>
    </source>
</evidence>
<accession>A0AAV4EC10</accession>
<comment type="caution">
    <text evidence="6">The sequence shown here is derived from an EMBL/GenBank/DDBJ whole genome shotgun (WGS) entry which is preliminary data.</text>
</comment>
<gene>
    <name evidence="6" type="ORF">ElyMa_001769600</name>
</gene>
<dbReference type="Proteomes" id="UP000762676">
    <property type="component" value="Unassembled WGS sequence"/>
</dbReference>
<dbReference type="Gene3D" id="2.20.25.240">
    <property type="match status" value="1"/>
</dbReference>
<name>A0AAV4EC10_9GAST</name>
<evidence type="ECO:0000313" key="7">
    <source>
        <dbReference type="Proteomes" id="UP000762676"/>
    </source>
</evidence>
<dbReference type="Pfam" id="PF04500">
    <property type="entry name" value="FLYWCH"/>
    <property type="match status" value="1"/>
</dbReference>
<reference evidence="6 7" key="1">
    <citation type="journal article" date="2021" name="Elife">
        <title>Chloroplast acquisition without the gene transfer in kleptoplastic sea slugs, Plakobranchus ocellatus.</title>
        <authorList>
            <person name="Maeda T."/>
            <person name="Takahashi S."/>
            <person name="Yoshida T."/>
            <person name="Shimamura S."/>
            <person name="Takaki Y."/>
            <person name="Nagai Y."/>
            <person name="Toyoda A."/>
            <person name="Suzuki Y."/>
            <person name="Arimoto A."/>
            <person name="Ishii H."/>
            <person name="Satoh N."/>
            <person name="Nishiyama T."/>
            <person name="Hasebe M."/>
            <person name="Maruyama T."/>
            <person name="Minagawa J."/>
            <person name="Obokata J."/>
            <person name="Shigenobu S."/>
        </authorList>
    </citation>
    <scope>NUCLEOTIDE SEQUENCE [LARGE SCALE GENOMIC DNA]</scope>
</reference>
<dbReference type="InterPro" id="IPR018289">
    <property type="entry name" value="MULE_transposase_dom"/>
</dbReference>
<dbReference type="AlphaFoldDB" id="A0AAV4EC10"/>
<evidence type="ECO:0000313" key="6">
    <source>
        <dbReference type="EMBL" id="GFR58537.1"/>
    </source>
</evidence>
<protein>
    <recommendedName>
        <fullName evidence="8">MULE transposase domain-containing protein</fullName>
    </recommendedName>
</protein>
<dbReference type="EMBL" id="BMAT01003616">
    <property type="protein sequence ID" value="GFR58537.1"/>
    <property type="molecule type" value="Genomic_DNA"/>
</dbReference>
<keyword evidence="2" id="KW-0863">Zinc-finger</keyword>
<feature type="domain" description="FLYWCH-type" evidence="4">
    <location>
        <begin position="4"/>
        <end position="61"/>
    </location>
</feature>
<evidence type="ECO:0000259" key="4">
    <source>
        <dbReference type="Pfam" id="PF04500"/>
    </source>
</evidence>